<sequence length="227" mass="25044">MEITPDRIVIYAREPAILNATLLFTWLTMALLVGVSAWVTRQLSVNPKISPWQNLLEIGVEGIYNQIREITQQEPEPYLAFVGTLFLFIVTSNLLTVVPGYHAPTGSLSTTAALALCVFFAVPIFGIRKQGLWRYLQSYLEPTPLMLPFQIIGEFSRTLALAIRLFGNIMSGNLLAAILLSLVPLFVPIVMQILGLVFGLIQAYVFSVLALVYIASATSVQQQGEQA</sequence>
<dbReference type="RefSeq" id="WP_102180461.1">
    <property type="nucleotide sequence ID" value="NZ_NMQE01000092.1"/>
</dbReference>
<comment type="similarity">
    <text evidence="2 11 12">Belongs to the ATPase A chain family.</text>
</comment>
<evidence type="ECO:0000256" key="10">
    <source>
        <dbReference type="ARBA" id="ARBA00023310"/>
    </source>
</evidence>
<reference evidence="13 14" key="1">
    <citation type="submission" date="2017-07" db="EMBL/GenBank/DDBJ databases">
        <title>Genomes of Fischerella (Mastigocladus) sp. strains.</title>
        <authorList>
            <person name="Miller S.R."/>
        </authorList>
    </citation>
    <scope>NUCLEOTIDE SEQUENCE [LARGE SCALE GENOMIC DNA]</scope>
    <source>
        <strain evidence="13 14">CCMEE 5318</strain>
    </source>
</reference>
<feature type="transmembrane region" description="Helical" evidence="11">
    <location>
        <begin position="16"/>
        <end position="39"/>
    </location>
</feature>
<name>A0A2N6LMG8_9CYAN</name>
<evidence type="ECO:0000256" key="1">
    <source>
        <dbReference type="ARBA" id="ARBA00004141"/>
    </source>
</evidence>
<evidence type="ECO:0000256" key="4">
    <source>
        <dbReference type="ARBA" id="ARBA00022547"/>
    </source>
</evidence>
<dbReference type="NCBIfam" id="TIGR01131">
    <property type="entry name" value="ATP_synt_6_or_A"/>
    <property type="match status" value="1"/>
</dbReference>
<dbReference type="InterPro" id="IPR035908">
    <property type="entry name" value="F0_ATP_A_sf"/>
</dbReference>
<dbReference type="PRINTS" id="PR00123">
    <property type="entry name" value="ATPASEA"/>
</dbReference>
<dbReference type="GO" id="GO:0045259">
    <property type="term" value="C:proton-transporting ATP synthase complex"/>
    <property type="evidence" value="ECO:0007669"/>
    <property type="project" value="UniProtKB-KW"/>
</dbReference>
<dbReference type="InterPro" id="IPR045082">
    <property type="entry name" value="ATP_syn_F0_a_bact/chloroplast"/>
</dbReference>
<dbReference type="Gene3D" id="1.20.120.220">
    <property type="entry name" value="ATP synthase, F0 complex, subunit A"/>
    <property type="match status" value="1"/>
</dbReference>
<dbReference type="Pfam" id="PF00119">
    <property type="entry name" value="ATP-synt_A"/>
    <property type="match status" value="1"/>
</dbReference>
<dbReference type="NCBIfam" id="NF004481">
    <property type="entry name" value="PRK05815.2-3"/>
    <property type="match status" value="1"/>
</dbReference>
<comment type="function">
    <text evidence="11 12">Key component of the proton channel; it plays a direct role in the translocation of protons across the membrane.</text>
</comment>
<dbReference type="PANTHER" id="PTHR42823:SF3">
    <property type="entry name" value="ATP SYNTHASE SUBUNIT A, CHLOROPLASTIC"/>
    <property type="match status" value="1"/>
</dbReference>
<dbReference type="InterPro" id="IPR000568">
    <property type="entry name" value="ATP_synth_F0_asu"/>
</dbReference>
<dbReference type="PANTHER" id="PTHR42823">
    <property type="entry name" value="ATP SYNTHASE SUBUNIT A, CHLOROPLASTIC"/>
    <property type="match status" value="1"/>
</dbReference>
<evidence type="ECO:0000256" key="6">
    <source>
        <dbReference type="ARBA" id="ARBA00022781"/>
    </source>
</evidence>
<organism evidence="13 14">
    <name type="scientific">Fischerella thermalis CCMEE 5318</name>
    <dbReference type="NCBI Taxonomy" id="2019666"/>
    <lineage>
        <taxon>Bacteria</taxon>
        <taxon>Bacillati</taxon>
        <taxon>Cyanobacteriota</taxon>
        <taxon>Cyanophyceae</taxon>
        <taxon>Nostocales</taxon>
        <taxon>Hapalosiphonaceae</taxon>
        <taxon>Fischerella</taxon>
    </lineage>
</organism>
<keyword evidence="11" id="KW-0793">Thylakoid</keyword>
<comment type="subcellular location">
    <subcellularLocation>
        <location evidence="12">Cell membrane</location>
        <topology evidence="12">Multi-pass membrane protein</topology>
    </subcellularLocation>
    <subcellularLocation>
        <location evidence="11">Cellular thylakoid membrane</location>
        <topology evidence="11">Multi-pass membrane protein</topology>
    </subcellularLocation>
    <subcellularLocation>
        <location evidence="1">Membrane</location>
        <topology evidence="1">Multi-pass membrane protein</topology>
    </subcellularLocation>
</comment>
<accession>A0A2N6LMG8</accession>
<evidence type="ECO:0000256" key="7">
    <source>
        <dbReference type="ARBA" id="ARBA00022989"/>
    </source>
</evidence>
<feature type="transmembrane region" description="Helical" evidence="11">
    <location>
        <begin position="165"/>
        <end position="187"/>
    </location>
</feature>
<dbReference type="GO" id="GO:0042777">
    <property type="term" value="P:proton motive force-driven plasma membrane ATP synthesis"/>
    <property type="evidence" value="ECO:0007669"/>
    <property type="project" value="TreeGrafter"/>
</dbReference>
<dbReference type="EMBL" id="NMQE01000092">
    <property type="protein sequence ID" value="PMB26530.1"/>
    <property type="molecule type" value="Genomic_DNA"/>
</dbReference>
<dbReference type="GO" id="GO:0046933">
    <property type="term" value="F:proton-transporting ATP synthase activity, rotational mechanism"/>
    <property type="evidence" value="ECO:0007669"/>
    <property type="project" value="UniProtKB-UniRule"/>
</dbReference>
<keyword evidence="8 11" id="KW-0406">Ion transport</keyword>
<gene>
    <name evidence="11" type="primary">atpB</name>
    <name evidence="11" type="synonym">atpI</name>
    <name evidence="13" type="ORF">CEN46_03500</name>
</gene>
<dbReference type="HAMAP" id="MF_01393">
    <property type="entry name" value="ATP_synth_a_bact"/>
    <property type="match status" value="1"/>
</dbReference>
<keyword evidence="9 11" id="KW-0472">Membrane</keyword>
<proteinExistence type="inferred from homology"/>
<keyword evidence="10 11" id="KW-0066">ATP synthesis</keyword>
<keyword evidence="7 11" id="KW-1133">Transmembrane helix</keyword>
<feature type="transmembrane region" description="Helical" evidence="11">
    <location>
        <begin position="193"/>
        <end position="215"/>
    </location>
</feature>
<evidence type="ECO:0000313" key="14">
    <source>
        <dbReference type="Proteomes" id="UP000235081"/>
    </source>
</evidence>
<comment type="caution">
    <text evidence="13">The sequence shown here is derived from an EMBL/GenBank/DDBJ whole genome shotgun (WGS) entry which is preliminary data.</text>
</comment>
<dbReference type="NCBIfam" id="TIGR03306">
    <property type="entry name" value="altF1_A"/>
    <property type="match status" value="1"/>
</dbReference>
<dbReference type="GO" id="GO:0031676">
    <property type="term" value="C:plasma membrane-derived thylakoid membrane"/>
    <property type="evidence" value="ECO:0007669"/>
    <property type="project" value="UniProtKB-SubCell"/>
</dbReference>
<keyword evidence="5 11" id="KW-0812">Transmembrane</keyword>
<dbReference type="Proteomes" id="UP000235081">
    <property type="component" value="Unassembled WGS sequence"/>
</dbReference>
<keyword evidence="3 11" id="KW-0813">Transport</keyword>
<evidence type="ECO:0000256" key="3">
    <source>
        <dbReference type="ARBA" id="ARBA00022448"/>
    </source>
</evidence>
<dbReference type="InterPro" id="IPR017692">
    <property type="entry name" value="Alt_ATP_synth_F0_Asu"/>
</dbReference>
<protein>
    <recommendedName>
        <fullName evidence="11 12">ATP synthase subunit a</fullName>
    </recommendedName>
    <alternativeName>
        <fullName evidence="11">ATP synthase F0 sector subunit a</fullName>
    </alternativeName>
    <alternativeName>
        <fullName evidence="11">F-ATPase subunit 6</fullName>
    </alternativeName>
</protein>
<evidence type="ECO:0000256" key="8">
    <source>
        <dbReference type="ARBA" id="ARBA00023065"/>
    </source>
</evidence>
<evidence type="ECO:0000256" key="5">
    <source>
        <dbReference type="ARBA" id="ARBA00022692"/>
    </source>
</evidence>
<evidence type="ECO:0000313" key="13">
    <source>
        <dbReference type="EMBL" id="PMB26530.1"/>
    </source>
</evidence>
<dbReference type="AlphaFoldDB" id="A0A2N6LMG8"/>
<feature type="transmembrane region" description="Helical" evidence="11">
    <location>
        <begin position="107"/>
        <end position="127"/>
    </location>
</feature>
<keyword evidence="6 11" id="KW-0375">Hydrogen ion transport</keyword>
<dbReference type="PROSITE" id="PS00449">
    <property type="entry name" value="ATPASE_A"/>
    <property type="match status" value="1"/>
</dbReference>
<dbReference type="CDD" id="cd00310">
    <property type="entry name" value="ATP-synt_Fo_a_6"/>
    <property type="match status" value="1"/>
</dbReference>
<dbReference type="InterPro" id="IPR023011">
    <property type="entry name" value="ATP_synth_F0_asu_AS"/>
</dbReference>
<feature type="transmembrane region" description="Helical" evidence="11">
    <location>
        <begin position="78"/>
        <end position="101"/>
    </location>
</feature>
<evidence type="ECO:0000256" key="12">
    <source>
        <dbReference type="RuleBase" id="RU000483"/>
    </source>
</evidence>
<dbReference type="SUPFAM" id="SSF81336">
    <property type="entry name" value="F1F0 ATP synthase subunit A"/>
    <property type="match status" value="1"/>
</dbReference>
<evidence type="ECO:0000256" key="2">
    <source>
        <dbReference type="ARBA" id="ARBA00006810"/>
    </source>
</evidence>
<evidence type="ECO:0000256" key="11">
    <source>
        <dbReference type="HAMAP-Rule" id="MF_01393"/>
    </source>
</evidence>
<evidence type="ECO:0000256" key="9">
    <source>
        <dbReference type="ARBA" id="ARBA00023136"/>
    </source>
</evidence>
<keyword evidence="4 11" id="KW-0138">CF(0)</keyword>